<evidence type="ECO:0000256" key="1">
    <source>
        <dbReference type="SAM" id="Phobius"/>
    </source>
</evidence>
<gene>
    <name evidence="2" type="ORF">ACFPK2_11625</name>
</gene>
<dbReference type="Proteomes" id="UP001595976">
    <property type="component" value="Unassembled WGS sequence"/>
</dbReference>
<dbReference type="CDD" id="cd01324">
    <property type="entry name" value="cbb3_Oxidase_CcoQ"/>
    <property type="match status" value="1"/>
</dbReference>
<dbReference type="RefSeq" id="WP_158446096.1">
    <property type="nucleotide sequence ID" value="NZ_JAOAOS010000004.1"/>
</dbReference>
<keyword evidence="3" id="KW-1185">Reference proteome</keyword>
<proteinExistence type="predicted"/>
<dbReference type="Pfam" id="PF05545">
    <property type="entry name" value="FixQ"/>
    <property type="match status" value="1"/>
</dbReference>
<sequence length="50" mass="5549">METYTAMRHFADSWGLLGMALFFVGAVIFAFRPGSRAKADEAARIPLQDD</sequence>
<evidence type="ECO:0000313" key="2">
    <source>
        <dbReference type="EMBL" id="MFC5293638.1"/>
    </source>
</evidence>
<keyword evidence="1" id="KW-0812">Transmembrane</keyword>
<name>A0ABW0F4X2_9HYPH</name>
<reference evidence="3" key="1">
    <citation type="journal article" date="2019" name="Int. J. Syst. Evol. Microbiol.">
        <title>The Global Catalogue of Microorganisms (GCM) 10K type strain sequencing project: providing services to taxonomists for standard genome sequencing and annotation.</title>
        <authorList>
            <consortium name="The Broad Institute Genomics Platform"/>
            <consortium name="The Broad Institute Genome Sequencing Center for Infectious Disease"/>
            <person name="Wu L."/>
            <person name="Ma J."/>
        </authorList>
    </citation>
    <scope>NUCLEOTIDE SEQUENCE [LARGE SCALE GENOMIC DNA]</scope>
    <source>
        <strain evidence="3">CGMCC 1.15643</strain>
    </source>
</reference>
<evidence type="ECO:0000313" key="3">
    <source>
        <dbReference type="Proteomes" id="UP001595976"/>
    </source>
</evidence>
<organism evidence="2 3">
    <name type="scientific">Bosea minatitlanensis</name>
    <dbReference type="NCBI Taxonomy" id="128782"/>
    <lineage>
        <taxon>Bacteria</taxon>
        <taxon>Pseudomonadati</taxon>
        <taxon>Pseudomonadota</taxon>
        <taxon>Alphaproteobacteria</taxon>
        <taxon>Hyphomicrobiales</taxon>
        <taxon>Boseaceae</taxon>
        <taxon>Bosea</taxon>
    </lineage>
</organism>
<dbReference type="EMBL" id="JBHSLI010000004">
    <property type="protein sequence ID" value="MFC5293638.1"/>
    <property type="molecule type" value="Genomic_DNA"/>
</dbReference>
<comment type="caution">
    <text evidence="2">The sequence shown here is derived from an EMBL/GenBank/DDBJ whole genome shotgun (WGS) entry which is preliminary data.</text>
</comment>
<feature type="transmembrane region" description="Helical" evidence="1">
    <location>
        <begin position="14"/>
        <end position="31"/>
    </location>
</feature>
<dbReference type="InterPro" id="IPR008621">
    <property type="entry name" value="Cbb3-typ_cyt_oxidase_comp"/>
</dbReference>
<keyword evidence="1" id="KW-1133">Transmembrane helix</keyword>
<protein>
    <submittedName>
        <fullName evidence="2">Cbb3-type cytochrome c oxidase subunit 3</fullName>
    </submittedName>
</protein>
<keyword evidence="1" id="KW-0472">Membrane</keyword>
<accession>A0ABW0F4X2</accession>